<proteinExistence type="predicted"/>
<dbReference type="AlphaFoldDB" id="A0A238TCU5"/>
<reference evidence="2" key="1">
    <citation type="submission" date="2017-05" db="EMBL/GenBank/DDBJ databases">
        <authorList>
            <person name="Song R."/>
            <person name="Chenine A.L."/>
            <person name="Ruprecht R.M."/>
        </authorList>
    </citation>
    <scope>NUCLEOTIDE SEQUENCE</scope>
    <source>
        <strain evidence="2">Kingella_eburonensis</strain>
    </source>
</reference>
<dbReference type="InterPro" id="IPR046819">
    <property type="entry name" value="MmeI_hel"/>
</dbReference>
<protein>
    <recommendedName>
        <fullName evidence="1">MmeI-like helicase spacer domain-containing protein</fullName>
    </recommendedName>
</protein>
<dbReference type="Proteomes" id="UP000215450">
    <property type="component" value="Unassembled WGS sequence"/>
</dbReference>
<reference evidence="3 4" key="2">
    <citation type="submission" date="2017-06" db="EMBL/GenBank/DDBJ databases">
        <authorList>
            <person name="Kim H.J."/>
            <person name="Triplett B.A."/>
        </authorList>
    </citation>
    <scope>NUCLEOTIDE SEQUENCE [LARGE SCALE GENOMIC DNA]</scope>
    <source>
        <strain evidence="3">Kingella_eburonensis</strain>
    </source>
</reference>
<dbReference type="EMBL" id="FXUV01000022">
    <property type="protein sequence ID" value="SMQ12481.1"/>
    <property type="molecule type" value="Genomic_DNA"/>
</dbReference>
<evidence type="ECO:0000313" key="3">
    <source>
        <dbReference type="EMBL" id="SNB69898.1"/>
    </source>
</evidence>
<evidence type="ECO:0000313" key="2">
    <source>
        <dbReference type="EMBL" id="SMQ12481.1"/>
    </source>
</evidence>
<dbReference type="EMBL" id="FXUV02000024">
    <property type="protein sequence ID" value="SNB69898.1"/>
    <property type="molecule type" value="Genomic_DNA"/>
</dbReference>
<gene>
    <name evidence="3" type="ORF">KEBURONENSIS_01306</name>
    <name evidence="2" type="ORF">KEBURONENSIS_01381</name>
</gene>
<evidence type="ECO:0000259" key="1">
    <source>
        <dbReference type="Pfam" id="PF20465"/>
    </source>
</evidence>
<dbReference type="Pfam" id="PF20465">
    <property type="entry name" value="MmeI_hel"/>
    <property type="match status" value="1"/>
</dbReference>
<feature type="domain" description="MmeI-like helicase spacer" evidence="1">
    <location>
        <begin position="66"/>
        <end position="119"/>
    </location>
</feature>
<accession>A0A238TCU5</accession>
<keyword evidence="4" id="KW-1185">Reference proteome</keyword>
<evidence type="ECO:0000313" key="4">
    <source>
        <dbReference type="Proteomes" id="UP000215450"/>
    </source>
</evidence>
<sequence length="121" mass="13886">MRFYETIGTACVEFPLEKLPENIGLFNFLLDLETEIHHAQSLVNLQASAMMRELYNGIKADYDTDTVRKFLIRILFCLFAEDTGIFRPDQFNRLIDKHTKADGSDTGTMLTELFQTLTQSA</sequence>
<organism evidence="3 4">
    <name type="scientific">Kingella negevensis</name>
    <dbReference type="NCBI Taxonomy" id="1522312"/>
    <lineage>
        <taxon>Bacteria</taxon>
        <taxon>Pseudomonadati</taxon>
        <taxon>Pseudomonadota</taxon>
        <taxon>Betaproteobacteria</taxon>
        <taxon>Neisseriales</taxon>
        <taxon>Neisseriaceae</taxon>
        <taxon>Kingella</taxon>
    </lineage>
</organism>
<name>A0A238TCU5_9NEIS</name>